<name>A0AAN7XQ65_ELEMC</name>
<dbReference type="PANTHER" id="PTHR46609:SF8">
    <property type="entry name" value="YQAJ VIRAL RECOMBINASE DOMAIN-CONTAINING PROTEIN"/>
    <property type="match status" value="1"/>
</dbReference>
<reference evidence="6 7" key="1">
    <citation type="journal article" date="2023" name="Genes (Basel)">
        <title>Chromosome-Level Genome Assembly and Circadian Gene Repertoire of the Patagonia Blennie Eleginops maclovinus-The Closest Ancestral Proxy of Antarctic Cryonotothenioids.</title>
        <authorList>
            <person name="Cheng C.C."/>
            <person name="Rivera-Colon A.G."/>
            <person name="Minhas B.F."/>
            <person name="Wilson L."/>
            <person name="Rayamajhi N."/>
            <person name="Vargas-Chacoff L."/>
            <person name="Catchen J.M."/>
        </authorList>
    </citation>
    <scope>NUCLEOTIDE SEQUENCE [LARGE SCALE GENOMIC DNA]</scope>
    <source>
        <strain evidence="6">JMC-PN-2008</strain>
    </source>
</reference>
<dbReference type="InterPro" id="IPR011335">
    <property type="entry name" value="Restrct_endonuc-II-like"/>
</dbReference>
<dbReference type="Proteomes" id="UP001346869">
    <property type="component" value="Unassembled WGS sequence"/>
</dbReference>
<evidence type="ECO:0000256" key="4">
    <source>
        <dbReference type="ARBA" id="ARBA00022839"/>
    </source>
</evidence>
<dbReference type="Pfam" id="PF01771">
    <property type="entry name" value="Viral_alk_exo"/>
    <property type="match status" value="1"/>
</dbReference>
<evidence type="ECO:0000313" key="7">
    <source>
        <dbReference type="Proteomes" id="UP001346869"/>
    </source>
</evidence>
<dbReference type="EMBL" id="JAUZQC010000010">
    <property type="protein sequence ID" value="KAK5865252.1"/>
    <property type="molecule type" value="Genomic_DNA"/>
</dbReference>
<dbReference type="SUPFAM" id="SSF52980">
    <property type="entry name" value="Restriction endonuclease-like"/>
    <property type="match status" value="1"/>
</dbReference>
<reference evidence="6 7" key="2">
    <citation type="journal article" date="2023" name="Mol. Biol. Evol.">
        <title>Genomics of Secondarily Temperate Adaptation in the Only Non-Antarctic Icefish.</title>
        <authorList>
            <person name="Rivera-Colon A.G."/>
            <person name="Rayamajhi N."/>
            <person name="Minhas B.F."/>
            <person name="Madrigal G."/>
            <person name="Bilyk K.T."/>
            <person name="Yoon V."/>
            <person name="Hune M."/>
            <person name="Gregory S."/>
            <person name="Cheng C.H.C."/>
            <person name="Catchen J.M."/>
        </authorList>
    </citation>
    <scope>NUCLEOTIDE SEQUENCE [LARGE SCALE GENOMIC DNA]</scope>
    <source>
        <strain evidence="6">JMC-PN-2008</strain>
    </source>
</reference>
<keyword evidence="2" id="KW-0255">Endonuclease</keyword>
<sequence length="101" mass="11672">MMVSKSEAEALEKETRQQSSNNIWHHVRSTRLTSTSYKRIFSRRADFIKLATIMQRKKKNICTKATRRGIEFEPAAAAQYSAITGNKFKFVDLLLTLKPHI</sequence>
<dbReference type="GO" id="GO:0006281">
    <property type="term" value="P:DNA repair"/>
    <property type="evidence" value="ECO:0007669"/>
    <property type="project" value="UniProtKB-ARBA"/>
</dbReference>
<accession>A0AAN7XQ65</accession>
<dbReference type="Gene3D" id="3.90.320.10">
    <property type="match status" value="1"/>
</dbReference>
<dbReference type="AlphaFoldDB" id="A0AAN7XQ65"/>
<evidence type="ECO:0000256" key="1">
    <source>
        <dbReference type="ARBA" id="ARBA00022722"/>
    </source>
</evidence>
<evidence type="ECO:0000313" key="6">
    <source>
        <dbReference type="EMBL" id="KAK5865252.1"/>
    </source>
</evidence>
<organism evidence="6 7">
    <name type="scientific">Eleginops maclovinus</name>
    <name type="common">Patagonian blennie</name>
    <name type="synonym">Eleginus maclovinus</name>
    <dbReference type="NCBI Taxonomy" id="56733"/>
    <lineage>
        <taxon>Eukaryota</taxon>
        <taxon>Metazoa</taxon>
        <taxon>Chordata</taxon>
        <taxon>Craniata</taxon>
        <taxon>Vertebrata</taxon>
        <taxon>Euteleostomi</taxon>
        <taxon>Actinopterygii</taxon>
        <taxon>Neopterygii</taxon>
        <taxon>Teleostei</taxon>
        <taxon>Neoteleostei</taxon>
        <taxon>Acanthomorphata</taxon>
        <taxon>Eupercaria</taxon>
        <taxon>Perciformes</taxon>
        <taxon>Notothenioidei</taxon>
        <taxon>Eleginopidae</taxon>
        <taxon>Eleginops</taxon>
    </lineage>
</organism>
<dbReference type="InterPro" id="IPR034720">
    <property type="entry name" value="Viral_alk_exo"/>
</dbReference>
<dbReference type="GO" id="GO:0004519">
    <property type="term" value="F:endonuclease activity"/>
    <property type="evidence" value="ECO:0007669"/>
    <property type="project" value="UniProtKB-KW"/>
</dbReference>
<dbReference type="PANTHER" id="PTHR46609">
    <property type="entry name" value="EXONUCLEASE, PHAGE-TYPE/RECB, C-TERMINAL DOMAIN-CONTAINING PROTEIN"/>
    <property type="match status" value="1"/>
</dbReference>
<evidence type="ECO:0000256" key="3">
    <source>
        <dbReference type="ARBA" id="ARBA00022801"/>
    </source>
</evidence>
<comment type="caution">
    <text evidence="6">The sequence shown here is derived from an EMBL/GenBank/DDBJ whole genome shotgun (WGS) entry which is preliminary data.</text>
</comment>
<gene>
    <name evidence="6" type="ORF">PBY51_016429</name>
</gene>
<evidence type="ECO:0000256" key="2">
    <source>
        <dbReference type="ARBA" id="ARBA00022759"/>
    </source>
</evidence>
<keyword evidence="4" id="KW-0269">Exonuclease</keyword>
<feature type="region of interest" description="Disordered" evidence="5">
    <location>
        <begin position="1"/>
        <end position="22"/>
    </location>
</feature>
<dbReference type="GO" id="GO:0004527">
    <property type="term" value="F:exonuclease activity"/>
    <property type="evidence" value="ECO:0007669"/>
    <property type="project" value="UniProtKB-KW"/>
</dbReference>
<feature type="compositionally biased region" description="Basic and acidic residues" evidence="5">
    <location>
        <begin position="1"/>
        <end position="16"/>
    </location>
</feature>
<dbReference type="InterPro" id="IPR051703">
    <property type="entry name" value="NF-kappa-B_Signaling_Reg"/>
</dbReference>
<proteinExistence type="predicted"/>
<evidence type="ECO:0000256" key="5">
    <source>
        <dbReference type="SAM" id="MobiDB-lite"/>
    </source>
</evidence>
<keyword evidence="7" id="KW-1185">Reference proteome</keyword>
<keyword evidence="3" id="KW-0378">Hydrolase</keyword>
<dbReference type="InterPro" id="IPR011604">
    <property type="entry name" value="PDDEXK-like_dom_sf"/>
</dbReference>
<protein>
    <submittedName>
        <fullName evidence="6">Uncharacterized protein</fullName>
    </submittedName>
</protein>
<keyword evidence="1" id="KW-0540">Nuclease</keyword>